<dbReference type="PANTHER" id="PTHR11559">
    <property type="entry name" value="CARBOXYLESTERASE"/>
    <property type="match status" value="1"/>
</dbReference>
<sequence>MTERHLPGGTVRVEEVDGLVRARGLRYGTAARFTRAQPAPPWTGVLDATRAGAACPQRPSRVSWMTGPVLDGLTMDEDCLVVSVTAPADAHDLPVMVYLHGGAYVSGTGESRKYDPAPLVRHGNVVVVNVSYRLGTFGYLAPPGAPDGINLGLTDQILALQWVRDNIGAFGGDPANVTVFGQSAGGDSVVKLMLTEAATDLFHRAIVQSAPLGLGDDRADLAVALRTALADALDGVDPMQATAQQLLDAQAAAASWAQPVEMLGAMMPFAPLFGHDPLPSADDLPGYFADAAGRIELLVGHTRDDAAPFAAMQPEFAELSDLTELIFGAPARELAAQWNDLGGQAATYRFDWAPEDAPLGACHCLELPFLFGSQQVWADAAMLGPERRIDDALAAEMRTYWAGFAHHGIDALPARSLRFG</sequence>
<dbReference type="EMBL" id="CP012150">
    <property type="protein sequence ID" value="AKS31149.1"/>
    <property type="molecule type" value="Genomic_DNA"/>
</dbReference>
<dbReference type="PROSITE" id="PS00122">
    <property type="entry name" value="CARBOXYLESTERASE_B_1"/>
    <property type="match status" value="1"/>
</dbReference>
<proteinExistence type="inferred from homology"/>
<protein>
    <recommendedName>
        <fullName evidence="3">Carboxylic ester hydrolase</fullName>
        <ecNumber evidence="3">3.1.1.-</ecNumber>
    </recommendedName>
</protein>
<reference evidence="5 6" key="1">
    <citation type="submission" date="2015-07" db="EMBL/GenBank/DDBJ databases">
        <title>Complete genome sequence of Mycobacterium goodii X7B, a facultative thermophilic biodesulfurizing bacterium.</title>
        <authorList>
            <person name="Yu B."/>
            <person name="Li F."/>
            <person name="Xu P."/>
        </authorList>
    </citation>
    <scope>NUCLEOTIDE SEQUENCE [LARGE SCALE GENOMIC DNA]</scope>
    <source>
        <strain evidence="5 6">X7B</strain>
    </source>
</reference>
<name>A0A0K0X148_MYCGD</name>
<dbReference type="ESTHER" id="9myco-a0a0k0x148">
    <property type="family name" value="Carb_B_Bacteria"/>
</dbReference>
<dbReference type="KEGG" id="mgo:AFA91_03785"/>
<evidence type="ECO:0000256" key="3">
    <source>
        <dbReference type="RuleBase" id="RU361235"/>
    </source>
</evidence>
<evidence type="ECO:0000256" key="1">
    <source>
        <dbReference type="ARBA" id="ARBA00005964"/>
    </source>
</evidence>
<dbReference type="InterPro" id="IPR002018">
    <property type="entry name" value="CarbesteraseB"/>
</dbReference>
<dbReference type="AlphaFoldDB" id="A0A0K0X148"/>
<evidence type="ECO:0000313" key="5">
    <source>
        <dbReference type="EMBL" id="AKS31149.1"/>
    </source>
</evidence>
<dbReference type="Gene3D" id="3.40.50.1820">
    <property type="entry name" value="alpha/beta hydrolase"/>
    <property type="match status" value="1"/>
</dbReference>
<dbReference type="SUPFAM" id="SSF53474">
    <property type="entry name" value="alpha/beta-Hydrolases"/>
    <property type="match status" value="1"/>
</dbReference>
<evidence type="ECO:0000256" key="2">
    <source>
        <dbReference type="ARBA" id="ARBA00022801"/>
    </source>
</evidence>
<dbReference type="PATRIC" id="fig|134601.6.peg.787"/>
<evidence type="ECO:0000259" key="4">
    <source>
        <dbReference type="Pfam" id="PF00135"/>
    </source>
</evidence>
<dbReference type="GO" id="GO:0016787">
    <property type="term" value="F:hydrolase activity"/>
    <property type="evidence" value="ECO:0007669"/>
    <property type="project" value="UniProtKB-KW"/>
</dbReference>
<accession>A0A0K0X148</accession>
<feature type="domain" description="Carboxylesterase type B" evidence="4">
    <location>
        <begin position="24"/>
        <end position="315"/>
    </location>
</feature>
<organism evidence="5 6">
    <name type="scientific">Mycolicibacterium goodii</name>
    <name type="common">Mycobacterium goodii</name>
    <dbReference type="NCBI Taxonomy" id="134601"/>
    <lineage>
        <taxon>Bacteria</taxon>
        <taxon>Bacillati</taxon>
        <taxon>Actinomycetota</taxon>
        <taxon>Actinomycetes</taxon>
        <taxon>Mycobacteriales</taxon>
        <taxon>Mycobacteriaceae</taxon>
        <taxon>Mycolicibacterium</taxon>
    </lineage>
</organism>
<dbReference type="EC" id="3.1.1.-" evidence="3"/>
<dbReference type="InterPro" id="IPR029058">
    <property type="entry name" value="AB_hydrolase_fold"/>
</dbReference>
<dbReference type="Pfam" id="PF00135">
    <property type="entry name" value="COesterase"/>
    <property type="match status" value="1"/>
</dbReference>
<dbReference type="OrthoDB" id="3199405at2"/>
<dbReference type="InterPro" id="IPR019826">
    <property type="entry name" value="Carboxylesterase_B_AS"/>
</dbReference>
<gene>
    <name evidence="5" type="ORF">AFA91_03785</name>
</gene>
<comment type="similarity">
    <text evidence="1 3">Belongs to the type-B carboxylesterase/lipase family.</text>
</comment>
<dbReference type="Proteomes" id="UP000062255">
    <property type="component" value="Chromosome"/>
</dbReference>
<dbReference type="RefSeq" id="WP_049743558.1">
    <property type="nucleotide sequence ID" value="NZ_CP012150.1"/>
</dbReference>
<dbReference type="InterPro" id="IPR050309">
    <property type="entry name" value="Type-B_Carboxylest/Lipase"/>
</dbReference>
<dbReference type="STRING" id="134601.AFA91_03785"/>
<evidence type="ECO:0000313" key="6">
    <source>
        <dbReference type="Proteomes" id="UP000062255"/>
    </source>
</evidence>
<keyword evidence="2 3" id="KW-0378">Hydrolase</keyword>